<dbReference type="VEuPathDB" id="ToxoDB:TGFOU_366370"/>
<evidence type="ECO:0000313" key="4">
    <source>
        <dbReference type="Proteomes" id="UP000028838"/>
    </source>
</evidence>
<feature type="signal peptide" evidence="1">
    <location>
        <begin position="1"/>
        <end position="28"/>
    </location>
</feature>
<dbReference type="EMBL" id="AEYH02003258">
    <property type="protein sequence ID" value="KFG29902.1"/>
    <property type="molecule type" value="Genomic_DNA"/>
</dbReference>
<proteinExistence type="predicted"/>
<evidence type="ECO:0000313" key="3">
    <source>
        <dbReference type="EMBL" id="KFG29902.1"/>
    </source>
</evidence>
<protein>
    <submittedName>
        <fullName evidence="3">SAG-related sequence protein SRS48E</fullName>
    </submittedName>
</protein>
<feature type="domain" description="SRS" evidence="2">
    <location>
        <begin position="35"/>
        <end position="168"/>
    </location>
</feature>
<feature type="chain" id="PRO_5001808053" evidence="1">
    <location>
        <begin position="29"/>
        <end position="191"/>
    </location>
</feature>
<comment type="caution">
    <text evidence="3">The sequence shown here is derived from an EMBL/GenBank/DDBJ whole genome shotgun (WGS) entry which is preliminary data.</text>
</comment>
<gene>
    <name evidence="3" type="ORF">TGFOU_366370</name>
</gene>
<keyword evidence="1" id="KW-0732">Signal</keyword>
<dbReference type="Pfam" id="PF04092">
    <property type="entry name" value="SAG"/>
    <property type="match status" value="1"/>
</dbReference>
<sequence>VCGVKALRSAVRAAVVIGLFCFSGSGIAMEETGDVVTCLERKNQTVVSVSLKDVSDSITFACPKDSVVFPAITGGSQQFCKDSWCSAQAPMGEAFTIAHKTPAAQQKDPEKEQSLDNMNVYTVTMKKQSITSSTLYFQCRPGKEPVEARVDTPGGKFDPNTTKCVIQVAAYGSKPAAEEAAESESCDTIPG</sequence>
<dbReference type="GO" id="GO:0016020">
    <property type="term" value="C:membrane"/>
    <property type="evidence" value="ECO:0007669"/>
    <property type="project" value="InterPro"/>
</dbReference>
<evidence type="ECO:0000256" key="1">
    <source>
        <dbReference type="SAM" id="SignalP"/>
    </source>
</evidence>
<dbReference type="OrthoDB" id="10382829at2759"/>
<organism evidence="3 4">
    <name type="scientific">Toxoplasma gondii FOU</name>
    <dbReference type="NCBI Taxonomy" id="943167"/>
    <lineage>
        <taxon>Eukaryota</taxon>
        <taxon>Sar</taxon>
        <taxon>Alveolata</taxon>
        <taxon>Apicomplexa</taxon>
        <taxon>Conoidasida</taxon>
        <taxon>Coccidia</taxon>
        <taxon>Eucoccidiorida</taxon>
        <taxon>Eimeriorina</taxon>
        <taxon>Sarcocystidae</taxon>
        <taxon>Toxoplasma</taxon>
    </lineage>
</organism>
<evidence type="ECO:0000259" key="2">
    <source>
        <dbReference type="Pfam" id="PF04092"/>
    </source>
</evidence>
<dbReference type="AlphaFoldDB" id="A0A086JCN4"/>
<reference evidence="3 4" key="1">
    <citation type="submission" date="2014-07" db="EMBL/GenBank/DDBJ databases">
        <authorList>
            <person name="Sibley D."/>
            <person name="Venepally P."/>
            <person name="Karamycheva S."/>
            <person name="Hadjithomas M."/>
            <person name="Khan A."/>
            <person name="Brunk B."/>
            <person name="Roos D."/>
            <person name="Caler E."/>
            <person name="Lorenzi H."/>
        </authorList>
    </citation>
    <scope>NUCLEOTIDE SEQUENCE [LARGE SCALE GENOMIC DNA]</scope>
    <source>
        <strain evidence="3 4">FOU</strain>
    </source>
</reference>
<dbReference type="Proteomes" id="UP000028838">
    <property type="component" value="Unassembled WGS sequence"/>
</dbReference>
<dbReference type="Gene3D" id="2.60.40.1320">
    <property type="entry name" value="SRS domain"/>
    <property type="match status" value="1"/>
</dbReference>
<feature type="non-terminal residue" evidence="3">
    <location>
        <position position="1"/>
    </location>
</feature>
<dbReference type="SUPFAM" id="SSF74877">
    <property type="entry name" value="Major surface antigen p30, SAG1"/>
    <property type="match status" value="1"/>
</dbReference>
<dbReference type="InterPro" id="IPR007226">
    <property type="entry name" value="SRS_dom"/>
</dbReference>
<accession>A0A086JCN4</accession>
<name>A0A086JCN4_TOXGO</name>
<dbReference type="InterPro" id="IPR036755">
    <property type="entry name" value="SRS_dom_sf"/>
</dbReference>